<dbReference type="PANTHER" id="PTHR30538:SF1">
    <property type="entry name" value="L-LYSINE 2,3-AMINOMUTASE"/>
    <property type="match status" value="1"/>
</dbReference>
<evidence type="ECO:0000256" key="15">
    <source>
        <dbReference type="PIRSR" id="PIRSR603739-50"/>
    </source>
</evidence>
<dbReference type="InterPro" id="IPR058240">
    <property type="entry name" value="rSAM_sf"/>
</dbReference>
<evidence type="ECO:0000256" key="9">
    <source>
        <dbReference type="ARBA" id="ARBA00022898"/>
    </source>
</evidence>
<keyword evidence="9 15" id="KW-0663">Pyridoxal phosphate</keyword>
<protein>
    <recommendedName>
        <fullName evidence="5">L-lysine 2,3-aminomutase</fullName>
    </recommendedName>
    <alternativeName>
        <fullName evidence="13">EF-P post-translational modification enzyme B</fullName>
    </alternativeName>
</protein>
<feature type="domain" description="Radical SAM core" evidence="16">
    <location>
        <begin position="107"/>
        <end position="331"/>
    </location>
</feature>
<dbReference type="EMBL" id="MLHJ01000009">
    <property type="protein sequence ID" value="OOF44819.1"/>
    <property type="molecule type" value="Genomic_DNA"/>
</dbReference>
<evidence type="ECO:0000256" key="6">
    <source>
        <dbReference type="ARBA" id="ARBA00022485"/>
    </source>
</evidence>
<dbReference type="InterPro" id="IPR022462">
    <property type="entry name" value="EpmB"/>
</dbReference>
<evidence type="ECO:0000256" key="12">
    <source>
        <dbReference type="ARBA" id="ARBA00023235"/>
    </source>
</evidence>
<evidence type="ECO:0000256" key="5">
    <source>
        <dbReference type="ARBA" id="ARBA00022363"/>
    </source>
</evidence>
<evidence type="ECO:0000256" key="14">
    <source>
        <dbReference type="PIRSR" id="PIRSR004911-1"/>
    </source>
</evidence>
<proteinExistence type="inferred from homology"/>
<dbReference type="SFLD" id="SFLDF00314">
    <property type="entry name" value="L-lysine_2_3-aminomutase_(yjeK"/>
    <property type="match status" value="1"/>
</dbReference>
<keyword evidence="6 14" id="KW-0004">4Fe-4S</keyword>
<dbReference type="PIRSF" id="PIRSF004911">
    <property type="entry name" value="DUF160"/>
    <property type="match status" value="1"/>
</dbReference>
<sequence>MRILTQDPTIREEQNWLPILKNAISDPRLLLRQLNLPEQDFAPSFNARKLFALRVPQPFVDKMEKGNPRDPLFLQVMCSDLEFVQAEGFSPDPLEEQETNAVPNILHKYQNRLLFMVKGGCAVNCRYCFRRHFPYDENPSNKKSWQQALDYIAEHHEIEEVIFSGGDPLMAKDQELAWLIKRLENLPHLQRLRIHTRLPIVIPQRITDTLCRLLAESPLQTVMVTHINHPNEIDDLLAEAMKKLRYAGVTLLNQSVLLKGVNDDAQLLKKLSDQLFHIGILPYYLHLLDKVQGASHFFIRDEQAHSIYKTLQSLTSGYLVPKLAREIAGQPNKTLYAK</sequence>
<accession>A0A1V3ISD3</accession>
<evidence type="ECO:0000256" key="13">
    <source>
        <dbReference type="ARBA" id="ARBA00030756"/>
    </source>
</evidence>
<evidence type="ECO:0000256" key="7">
    <source>
        <dbReference type="ARBA" id="ARBA00022691"/>
    </source>
</evidence>
<keyword evidence="12" id="KW-0413">Isomerase</keyword>
<keyword evidence="8 14" id="KW-0479">Metal-binding</keyword>
<feature type="binding site" evidence="14">
    <location>
        <position position="128"/>
    </location>
    <ligand>
        <name>[4Fe-4S] cluster</name>
        <dbReference type="ChEBI" id="CHEBI:49883"/>
        <note>4Fe-4S-S-AdoMet</note>
    </ligand>
</feature>
<evidence type="ECO:0000256" key="3">
    <source>
        <dbReference type="ARBA" id="ARBA00001966"/>
    </source>
</evidence>
<organism evidence="17 18">
    <name type="scientific">Rodentibacter rarus</name>
    <dbReference type="NCBI Taxonomy" id="1908260"/>
    <lineage>
        <taxon>Bacteria</taxon>
        <taxon>Pseudomonadati</taxon>
        <taxon>Pseudomonadota</taxon>
        <taxon>Gammaproteobacteria</taxon>
        <taxon>Pasteurellales</taxon>
        <taxon>Pasteurellaceae</taxon>
        <taxon>Rodentibacter</taxon>
    </lineage>
</organism>
<feature type="modified residue" description="N6-(pyridoxal phosphate)lysine" evidence="15">
    <location>
        <position position="333"/>
    </location>
</feature>
<dbReference type="GO" id="GO:0051539">
    <property type="term" value="F:4 iron, 4 sulfur cluster binding"/>
    <property type="evidence" value="ECO:0007669"/>
    <property type="project" value="UniProtKB-KW"/>
</dbReference>
<comment type="caution">
    <text evidence="17">The sequence shown here is derived from an EMBL/GenBank/DDBJ whole genome shotgun (WGS) entry which is preliminary data.</text>
</comment>
<dbReference type="PROSITE" id="PS51918">
    <property type="entry name" value="RADICAL_SAM"/>
    <property type="match status" value="1"/>
</dbReference>
<dbReference type="PANTHER" id="PTHR30538">
    <property type="entry name" value="LYSINE 2,3-AMINOMUTASE-RELATED"/>
    <property type="match status" value="1"/>
</dbReference>
<comment type="cofactor">
    <cofactor evidence="3">
        <name>[4Fe-4S] cluster</name>
        <dbReference type="ChEBI" id="CHEBI:49883"/>
    </cofactor>
</comment>
<dbReference type="NCBIfam" id="TIGR03821">
    <property type="entry name" value="EFP_modif_epmB"/>
    <property type="match status" value="1"/>
</dbReference>
<reference evidence="17 18" key="1">
    <citation type="submission" date="2016-10" db="EMBL/GenBank/DDBJ databases">
        <title>Rodentibacter gen. nov. and new species.</title>
        <authorList>
            <person name="Christensen H."/>
        </authorList>
    </citation>
    <scope>NUCLEOTIDE SEQUENCE [LARGE SCALE GENOMIC DNA]</scope>
    <source>
        <strain evidence="17 18">CCUG17206</strain>
    </source>
</reference>
<dbReference type="InterPro" id="IPR013785">
    <property type="entry name" value="Aldolase_TIM"/>
</dbReference>
<evidence type="ECO:0000256" key="10">
    <source>
        <dbReference type="ARBA" id="ARBA00023004"/>
    </source>
</evidence>
<comment type="similarity">
    <text evidence="4">Belongs to the radical SAM superfamily. KamA family.</text>
</comment>
<dbReference type="SFLD" id="SFLDG01070">
    <property type="entry name" value="PLP-dependent"/>
    <property type="match status" value="1"/>
</dbReference>
<evidence type="ECO:0000256" key="1">
    <source>
        <dbReference type="ARBA" id="ARBA00001352"/>
    </source>
</evidence>
<feature type="binding site" evidence="14">
    <location>
        <position position="121"/>
    </location>
    <ligand>
        <name>[4Fe-4S] cluster</name>
        <dbReference type="ChEBI" id="CHEBI:49883"/>
        <note>4Fe-4S-S-AdoMet</note>
    </ligand>
</feature>
<dbReference type="Proteomes" id="UP000189433">
    <property type="component" value="Unassembled WGS sequence"/>
</dbReference>
<keyword evidence="18" id="KW-1185">Reference proteome</keyword>
<keyword evidence="11 14" id="KW-0411">Iron-sulfur</keyword>
<dbReference type="CDD" id="cd01335">
    <property type="entry name" value="Radical_SAM"/>
    <property type="match status" value="1"/>
</dbReference>
<comment type="catalytic activity">
    <reaction evidence="1">
        <text>L-lysine = D-beta-lysine</text>
        <dbReference type="Rhea" id="RHEA:44148"/>
        <dbReference type="ChEBI" id="CHEBI:32551"/>
        <dbReference type="ChEBI" id="CHEBI:84138"/>
    </reaction>
</comment>
<dbReference type="OrthoDB" id="9770937at2"/>
<dbReference type="AlphaFoldDB" id="A0A1V3ISD3"/>
<keyword evidence="10" id="KW-0408">Iron</keyword>
<dbReference type="GO" id="GO:0046872">
    <property type="term" value="F:metal ion binding"/>
    <property type="evidence" value="ECO:0007669"/>
    <property type="project" value="UniProtKB-KW"/>
</dbReference>
<evidence type="ECO:0000256" key="8">
    <source>
        <dbReference type="ARBA" id="ARBA00022723"/>
    </source>
</evidence>
<feature type="binding site" evidence="14">
    <location>
        <position position="125"/>
    </location>
    <ligand>
        <name>[4Fe-4S] cluster</name>
        <dbReference type="ChEBI" id="CHEBI:49883"/>
        <note>4Fe-4S-S-AdoMet</note>
    </ligand>
</feature>
<evidence type="ECO:0000256" key="4">
    <source>
        <dbReference type="ARBA" id="ARBA00008703"/>
    </source>
</evidence>
<dbReference type="NCBIfam" id="TIGR00238">
    <property type="entry name" value="KamA family radical SAM protein"/>
    <property type="match status" value="1"/>
</dbReference>
<name>A0A1V3ISD3_9PAST</name>
<evidence type="ECO:0000256" key="11">
    <source>
        <dbReference type="ARBA" id="ARBA00023014"/>
    </source>
</evidence>
<evidence type="ECO:0000256" key="2">
    <source>
        <dbReference type="ARBA" id="ARBA00001933"/>
    </source>
</evidence>
<dbReference type="Gene3D" id="3.20.20.70">
    <property type="entry name" value="Aldolase class I"/>
    <property type="match status" value="1"/>
</dbReference>
<dbReference type="GO" id="GO:0016853">
    <property type="term" value="F:isomerase activity"/>
    <property type="evidence" value="ECO:0007669"/>
    <property type="project" value="UniProtKB-KW"/>
</dbReference>
<dbReference type="RefSeq" id="WP_077414512.1">
    <property type="nucleotide sequence ID" value="NZ_MLHJ01000009.1"/>
</dbReference>
<dbReference type="Pfam" id="PF04055">
    <property type="entry name" value="Radical_SAM"/>
    <property type="match status" value="1"/>
</dbReference>
<evidence type="ECO:0000313" key="18">
    <source>
        <dbReference type="Proteomes" id="UP000189433"/>
    </source>
</evidence>
<keyword evidence="7" id="KW-0949">S-adenosyl-L-methionine</keyword>
<dbReference type="STRING" id="1908260.BKK50_01090"/>
<dbReference type="SUPFAM" id="SSF102114">
    <property type="entry name" value="Radical SAM enzymes"/>
    <property type="match status" value="1"/>
</dbReference>
<dbReference type="InterPro" id="IPR007197">
    <property type="entry name" value="rSAM"/>
</dbReference>
<gene>
    <name evidence="17" type="ORF">BKK50_01090</name>
</gene>
<dbReference type="InterPro" id="IPR003739">
    <property type="entry name" value="Lys_aminomutase/Glu_NH3_mut"/>
</dbReference>
<comment type="cofactor">
    <cofactor evidence="2 15">
        <name>pyridoxal 5'-phosphate</name>
        <dbReference type="ChEBI" id="CHEBI:597326"/>
    </cofactor>
</comment>
<evidence type="ECO:0000313" key="17">
    <source>
        <dbReference type="EMBL" id="OOF44819.1"/>
    </source>
</evidence>
<evidence type="ECO:0000259" key="16">
    <source>
        <dbReference type="PROSITE" id="PS51918"/>
    </source>
</evidence>
<dbReference type="SFLD" id="SFLDS00029">
    <property type="entry name" value="Radical_SAM"/>
    <property type="match status" value="1"/>
</dbReference>